<evidence type="ECO:0000259" key="13">
    <source>
        <dbReference type="PROSITE" id="PS50011"/>
    </source>
</evidence>
<dbReference type="OrthoDB" id="9331472at2759"/>
<evidence type="ECO:0000256" key="8">
    <source>
        <dbReference type="ARBA" id="ARBA00022777"/>
    </source>
</evidence>
<evidence type="ECO:0000256" key="7">
    <source>
        <dbReference type="ARBA" id="ARBA00022741"/>
    </source>
</evidence>
<evidence type="ECO:0000256" key="11">
    <source>
        <dbReference type="ARBA" id="ARBA00047899"/>
    </source>
</evidence>
<feature type="domain" description="Protein kinase" evidence="13">
    <location>
        <begin position="1"/>
        <end position="241"/>
    </location>
</feature>
<keyword evidence="9" id="KW-0067">ATP-binding</keyword>
<keyword evidence="6" id="KW-0808">Transferase</keyword>
<name>A0A3M0J0Z7_HIRRU</name>
<dbReference type="InterPro" id="IPR051138">
    <property type="entry name" value="PIM_Ser/Thr_kinase"/>
</dbReference>
<dbReference type="Pfam" id="PF00069">
    <property type="entry name" value="Pkinase"/>
    <property type="match status" value="1"/>
</dbReference>
<dbReference type="PROSITE" id="PS50011">
    <property type="entry name" value="PROTEIN_KINASE_DOM"/>
    <property type="match status" value="1"/>
</dbReference>
<dbReference type="PROSITE" id="PS00108">
    <property type="entry name" value="PROTEIN_KINASE_ST"/>
    <property type="match status" value="1"/>
</dbReference>
<evidence type="ECO:0000256" key="4">
    <source>
        <dbReference type="ARBA" id="ARBA00016885"/>
    </source>
</evidence>
<dbReference type="GO" id="GO:0005737">
    <property type="term" value="C:cytoplasm"/>
    <property type="evidence" value="ECO:0007669"/>
    <property type="project" value="TreeGrafter"/>
</dbReference>
<keyword evidence="15" id="KW-1185">Reference proteome</keyword>
<comment type="catalytic activity">
    <reaction evidence="11">
        <text>L-threonyl-[protein] + ATP = O-phospho-L-threonyl-[protein] + ADP + H(+)</text>
        <dbReference type="Rhea" id="RHEA:46608"/>
        <dbReference type="Rhea" id="RHEA-COMP:11060"/>
        <dbReference type="Rhea" id="RHEA-COMP:11605"/>
        <dbReference type="ChEBI" id="CHEBI:15378"/>
        <dbReference type="ChEBI" id="CHEBI:30013"/>
        <dbReference type="ChEBI" id="CHEBI:30616"/>
        <dbReference type="ChEBI" id="CHEBI:61977"/>
        <dbReference type="ChEBI" id="CHEBI:456216"/>
        <dbReference type="EC" id="2.7.11.1"/>
    </reaction>
</comment>
<dbReference type="PANTHER" id="PTHR22984:SF25">
    <property type="entry name" value="PROTEIN KINASE DOMAIN-CONTAINING PROTEIN"/>
    <property type="match status" value="1"/>
</dbReference>
<evidence type="ECO:0000256" key="12">
    <source>
        <dbReference type="ARBA" id="ARBA00048679"/>
    </source>
</evidence>
<dbReference type="PANTHER" id="PTHR22984">
    <property type="entry name" value="SERINE/THREONINE-PROTEIN KINASE PIM"/>
    <property type="match status" value="1"/>
</dbReference>
<evidence type="ECO:0000313" key="14">
    <source>
        <dbReference type="EMBL" id="RMB88306.1"/>
    </source>
</evidence>
<gene>
    <name evidence="14" type="ORF">DUI87_35318</name>
</gene>
<protein>
    <recommendedName>
        <fullName evidence="4">Serine/threonine-protein kinase 1</fullName>
        <ecNumber evidence="3">2.7.11.1</ecNumber>
    </recommendedName>
</protein>
<dbReference type="AlphaFoldDB" id="A0A3M0J0Z7"/>
<evidence type="ECO:0000256" key="2">
    <source>
        <dbReference type="ARBA" id="ARBA00005505"/>
    </source>
</evidence>
<dbReference type="InterPro" id="IPR000719">
    <property type="entry name" value="Prot_kinase_dom"/>
</dbReference>
<organism evidence="14 15">
    <name type="scientific">Hirundo rustica rustica</name>
    <dbReference type="NCBI Taxonomy" id="333673"/>
    <lineage>
        <taxon>Eukaryota</taxon>
        <taxon>Metazoa</taxon>
        <taxon>Chordata</taxon>
        <taxon>Craniata</taxon>
        <taxon>Vertebrata</taxon>
        <taxon>Euteleostomi</taxon>
        <taxon>Archelosauria</taxon>
        <taxon>Archosauria</taxon>
        <taxon>Dinosauria</taxon>
        <taxon>Saurischia</taxon>
        <taxon>Theropoda</taxon>
        <taxon>Coelurosauria</taxon>
        <taxon>Aves</taxon>
        <taxon>Neognathae</taxon>
        <taxon>Neoaves</taxon>
        <taxon>Telluraves</taxon>
        <taxon>Australaves</taxon>
        <taxon>Passeriformes</taxon>
        <taxon>Sylvioidea</taxon>
        <taxon>Hirundinidae</taxon>
        <taxon>Hirundo</taxon>
    </lineage>
</organism>
<comment type="caution">
    <text evidence="14">The sequence shown here is derived from an EMBL/GenBank/DDBJ whole genome shotgun (WGS) entry which is preliminary data.</text>
</comment>
<dbReference type="SUPFAM" id="SSF56112">
    <property type="entry name" value="Protein kinase-like (PK-like)"/>
    <property type="match status" value="1"/>
</dbReference>
<evidence type="ECO:0000256" key="10">
    <source>
        <dbReference type="ARBA" id="ARBA00023200"/>
    </source>
</evidence>
<keyword evidence="8" id="KW-0418">Kinase</keyword>
<keyword evidence="7" id="KW-0547">Nucleotide-binding</keyword>
<dbReference type="InterPro" id="IPR008271">
    <property type="entry name" value="Ser/Thr_kinase_AS"/>
</dbReference>
<evidence type="ECO:0000256" key="1">
    <source>
        <dbReference type="ARBA" id="ARBA00004192"/>
    </source>
</evidence>
<keyword evidence="10" id="KW-1035">Host cytoplasm</keyword>
<dbReference type="GO" id="GO:0004674">
    <property type="term" value="F:protein serine/threonine kinase activity"/>
    <property type="evidence" value="ECO:0007669"/>
    <property type="project" value="UniProtKB-KW"/>
</dbReference>
<reference evidence="14 15" key="1">
    <citation type="submission" date="2018-07" db="EMBL/GenBank/DDBJ databases">
        <title>A high quality draft genome assembly of the barn swallow (H. rustica rustica).</title>
        <authorList>
            <person name="Formenti G."/>
            <person name="Chiara M."/>
            <person name="Poveda L."/>
            <person name="Francoijs K.-J."/>
            <person name="Bonisoli-Alquati A."/>
            <person name="Canova L."/>
            <person name="Gianfranceschi L."/>
            <person name="Horner D.S."/>
            <person name="Saino N."/>
        </authorList>
    </citation>
    <scope>NUCLEOTIDE SEQUENCE [LARGE SCALE GENOMIC DNA]</scope>
    <source>
        <strain evidence="14">Chelidonia</strain>
        <tissue evidence="14">Blood</tissue>
    </source>
</reference>
<dbReference type="SMART" id="SM00220">
    <property type="entry name" value="S_TKc"/>
    <property type="match status" value="1"/>
</dbReference>
<comment type="catalytic activity">
    <reaction evidence="12">
        <text>L-seryl-[protein] + ATP = O-phospho-L-seryl-[protein] + ADP + H(+)</text>
        <dbReference type="Rhea" id="RHEA:17989"/>
        <dbReference type="Rhea" id="RHEA-COMP:9863"/>
        <dbReference type="Rhea" id="RHEA-COMP:11604"/>
        <dbReference type="ChEBI" id="CHEBI:15378"/>
        <dbReference type="ChEBI" id="CHEBI:29999"/>
        <dbReference type="ChEBI" id="CHEBI:30616"/>
        <dbReference type="ChEBI" id="CHEBI:83421"/>
        <dbReference type="ChEBI" id="CHEBI:456216"/>
        <dbReference type="EC" id="2.7.11.1"/>
    </reaction>
</comment>
<dbReference type="EMBL" id="QRBI01000337">
    <property type="protein sequence ID" value="RMB88306.1"/>
    <property type="molecule type" value="Genomic_DNA"/>
</dbReference>
<accession>A0A3M0J0Z7</accession>
<dbReference type="Gene3D" id="3.30.200.20">
    <property type="entry name" value="Phosphorylase Kinase, domain 1"/>
    <property type="match status" value="1"/>
</dbReference>
<sequence length="241" mass="26594">MGLGRAGGELSLLLPLALQVAIKRVPRNRIRRWGELPNGTSAPVEIVLLEKVSTGFPGVIQLLEWLELPNSIVMVLERPERCQDLQHFIRARGFLTEQVARELFCQVLEAVQHCTSCGVFHRDIKPENILVDLATGQAKLIDFGCGTYLQETAYTEFAGTPSYSPPEWSQFGWYHGEAATVWTLGILLHQMKKGESHVHTLIQAWEEGAPGEAVPGGLAAAGDLEDDSKDENLFLHLATNS</sequence>
<proteinExistence type="inferred from homology"/>
<evidence type="ECO:0000256" key="3">
    <source>
        <dbReference type="ARBA" id="ARBA00012513"/>
    </source>
</evidence>
<keyword evidence="5" id="KW-0723">Serine/threonine-protein kinase</keyword>
<evidence type="ECO:0000256" key="6">
    <source>
        <dbReference type="ARBA" id="ARBA00022679"/>
    </source>
</evidence>
<dbReference type="Gene3D" id="1.10.510.10">
    <property type="entry name" value="Transferase(Phosphotransferase) domain 1"/>
    <property type="match status" value="1"/>
</dbReference>
<comment type="similarity">
    <text evidence="2">Belongs to the protein kinase superfamily. CAMK Ser/Thr protein kinase family. PIM subfamily.</text>
</comment>
<evidence type="ECO:0000256" key="5">
    <source>
        <dbReference type="ARBA" id="ARBA00022527"/>
    </source>
</evidence>
<dbReference type="Proteomes" id="UP000269221">
    <property type="component" value="Unassembled WGS sequence"/>
</dbReference>
<evidence type="ECO:0000256" key="9">
    <source>
        <dbReference type="ARBA" id="ARBA00022840"/>
    </source>
</evidence>
<evidence type="ECO:0000313" key="15">
    <source>
        <dbReference type="Proteomes" id="UP000269221"/>
    </source>
</evidence>
<comment type="subcellular location">
    <subcellularLocation>
        <location evidence="1">Host cytoplasm</location>
    </subcellularLocation>
</comment>
<dbReference type="EC" id="2.7.11.1" evidence="3"/>
<dbReference type="GO" id="GO:0005524">
    <property type="term" value="F:ATP binding"/>
    <property type="evidence" value="ECO:0007669"/>
    <property type="project" value="UniProtKB-KW"/>
</dbReference>
<dbReference type="STRING" id="333673.A0A3M0J0Z7"/>
<dbReference type="InterPro" id="IPR011009">
    <property type="entry name" value="Kinase-like_dom_sf"/>
</dbReference>